<reference evidence="11" key="1">
    <citation type="submission" date="2021-06" db="EMBL/GenBank/DDBJ databases">
        <authorList>
            <person name="Huq M.A."/>
        </authorList>
    </citation>
    <scope>NUCLEOTIDE SEQUENCE</scope>
    <source>
        <strain evidence="11">MAH-26</strain>
    </source>
</reference>
<evidence type="ECO:0000259" key="9">
    <source>
        <dbReference type="PROSITE" id="PS50893"/>
    </source>
</evidence>
<keyword evidence="4" id="KW-0547">Nucleotide-binding</keyword>
<feature type="transmembrane region" description="Helical" evidence="8">
    <location>
        <begin position="295"/>
        <end position="316"/>
    </location>
</feature>
<dbReference type="Pfam" id="PF00005">
    <property type="entry name" value="ABC_tran"/>
    <property type="match status" value="1"/>
</dbReference>
<feature type="transmembrane region" description="Helical" evidence="8">
    <location>
        <begin position="20"/>
        <end position="43"/>
    </location>
</feature>
<dbReference type="CDD" id="cd18552">
    <property type="entry name" value="ABC_6TM_MsbA_like"/>
    <property type="match status" value="1"/>
</dbReference>
<dbReference type="InterPro" id="IPR011527">
    <property type="entry name" value="ABC1_TM_dom"/>
</dbReference>
<protein>
    <submittedName>
        <fullName evidence="11">ABC transporter ATP-binding protein/permease</fullName>
    </submittedName>
</protein>
<dbReference type="GO" id="GO:0016887">
    <property type="term" value="F:ATP hydrolysis activity"/>
    <property type="evidence" value="ECO:0007669"/>
    <property type="project" value="InterPro"/>
</dbReference>
<dbReference type="Proteomes" id="UP000812270">
    <property type="component" value="Unassembled WGS sequence"/>
</dbReference>
<evidence type="ECO:0000259" key="10">
    <source>
        <dbReference type="PROSITE" id="PS50929"/>
    </source>
</evidence>
<dbReference type="InterPro" id="IPR003593">
    <property type="entry name" value="AAA+_ATPase"/>
</dbReference>
<feature type="domain" description="ABC transporter" evidence="9">
    <location>
        <begin position="365"/>
        <end position="598"/>
    </location>
</feature>
<evidence type="ECO:0000256" key="2">
    <source>
        <dbReference type="ARBA" id="ARBA00022448"/>
    </source>
</evidence>
<keyword evidence="3 8" id="KW-0812">Transmembrane</keyword>
<feature type="transmembrane region" description="Helical" evidence="8">
    <location>
        <begin position="81"/>
        <end position="103"/>
    </location>
</feature>
<accession>A0A9E2S9G6</accession>
<proteinExistence type="predicted"/>
<keyword evidence="6 8" id="KW-1133">Transmembrane helix</keyword>
<feature type="transmembrane region" description="Helical" evidence="8">
    <location>
        <begin position="172"/>
        <end position="201"/>
    </location>
</feature>
<keyword evidence="5 11" id="KW-0067">ATP-binding</keyword>
<sequence>MKKFSRIFKYIRRYSDKLTLYFVFTLLATLFGVFSIAMLMPFFDLIFKPDQPAKQILSDTKLLSVVNRYLVGVIQRDGRVAALTIICVFLIGSTLLKNLFLYLSNLLSAPIRSAVVTEMRKDLYNKILELPVGYFTEKRKGDIMSRMTNDIVEIESSIVGTMEGLVKDPITIIGYLISLIIISPVLSLFLLILLPVTGFFIGRISRKLKTQSQDAAVRLGESLSIMDETLGGLRVIKAFMAEKLLSTRFFAINDDLFRIRKKMNARRDLASPLTELLGVMVLCIILYFGGRLVLAGGNTLTASGLLAYIASFGLLINPAKNISTSFFNIQRGAAAIERVEEVLNAPVTVQDNLNGKQLPAFNDSIELRNVSFAYDDAVILKNINLTIKKGKTVALVGSSGAGKSTLADLVPRFHDATGGEVLIDGVNIKDYSLASVRQHISIVTQEPILFNDTIANNISLGSPNATKEDIINAATVANAHKFIVQKEEGYDTNIGDRGSKLSGGERQRLTIARAVLKNPPILILDEATSSLDTESERLVQDAINNMMQNRTSIVIAHRLSTIRHADEIIVLQKGEIVERGTHEELIALEGFYKKLVNMQEVK</sequence>
<name>A0A9E2S9G6_9BACT</name>
<dbReference type="AlphaFoldDB" id="A0A9E2S9G6"/>
<evidence type="ECO:0000256" key="1">
    <source>
        <dbReference type="ARBA" id="ARBA00004141"/>
    </source>
</evidence>
<dbReference type="GO" id="GO:0016020">
    <property type="term" value="C:membrane"/>
    <property type="evidence" value="ECO:0007669"/>
    <property type="project" value="UniProtKB-SubCell"/>
</dbReference>
<evidence type="ECO:0000313" key="11">
    <source>
        <dbReference type="EMBL" id="MBV4357119.1"/>
    </source>
</evidence>
<evidence type="ECO:0000256" key="3">
    <source>
        <dbReference type="ARBA" id="ARBA00022692"/>
    </source>
</evidence>
<feature type="transmembrane region" description="Helical" evidence="8">
    <location>
        <begin position="269"/>
        <end position="289"/>
    </location>
</feature>
<dbReference type="FunFam" id="3.40.50.300:FF:000287">
    <property type="entry name" value="Multidrug ABC transporter ATP-binding protein"/>
    <property type="match status" value="1"/>
</dbReference>
<dbReference type="GO" id="GO:0015421">
    <property type="term" value="F:ABC-type oligopeptide transporter activity"/>
    <property type="evidence" value="ECO:0007669"/>
    <property type="project" value="TreeGrafter"/>
</dbReference>
<comment type="caution">
    <text evidence="11">The sequence shown here is derived from an EMBL/GenBank/DDBJ whole genome shotgun (WGS) entry which is preliminary data.</text>
</comment>
<gene>
    <name evidence="11" type="ORF">KTO63_08185</name>
</gene>
<dbReference type="PANTHER" id="PTHR43394:SF1">
    <property type="entry name" value="ATP-BINDING CASSETTE SUB-FAMILY B MEMBER 10, MITOCHONDRIAL"/>
    <property type="match status" value="1"/>
</dbReference>
<dbReference type="PROSITE" id="PS00211">
    <property type="entry name" value="ABC_TRANSPORTER_1"/>
    <property type="match status" value="1"/>
</dbReference>
<evidence type="ECO:0000256" key="6">
    <source>
        <dbReference type="ARBA" id="ARBA00022989"/>
    </source>
</evidence>
<feature type="domain" description="ABC transmembrane type-1" evidence="10">
    <location>
        <begin position="20"/>
        <end position="331"/>
    </location>
</feature>
<dbReference type="InterPro" id="IPR003439">
    <property type="entry name" value="ABC_transporter-like_ATP-bd"/>
</dbReference>
<dbReference type="InterPro" id="IPR039421">
    <property type="entry name" value="Type_1_exporter"/>
</dbReference>
<evidence type="ECO:0000256" key="5">
    <source>
        <dbReference type="ARBA" id="ARBA00022840"/>
    </source>
</evidence>
<dbReference type="GO" id="GO:0005524">
    <property type="term" value="F:ATP binding"/>
    <property type="evidence" value="ECO:0007669"/>
    <property type="project" value="UniProtKB-KW"/>
</dbReference>
<dbReference type="PROSITE" id="PS50929">
    <property type="entry name" value="ABC_TM1F"/>
    <property type="match status" value="1"/>
</dbReference>
<keyword evidence="2" id="KW-0813">Transport</keyword>
<dbReference type="InterPro" id="IPR017871">
    <property type="entry name" value="ABC_transporter-like_CS"/>
</dbReference>
<evidence type="ECO:0000256" key="8">
    <source>
        <dbReference type="SAM" id="Phobius"/>
    </source>
</evidence>
<keyword evidence="7 8" id="KW-0472">Membrane</keyword>
<dbReference type="RefSeq" id="WP_217790736.1">
    <property type="nucleotide sequence ID" value="NZ_JAHSPG010000003.1"/>
</dbReference>
<evidence type="ECO:0000256" key="7">
    <source>
        <dbReference type="ARBA" id="ARBA00023136"/>
    </source>
</evidence>
<dbReference type="EMBL" id="JAHSPG010000003">
    <property type="protein sequence ID" value="MBV4357119.1"/>
    <property type="molecule type" value="Genomic_DNA"/>
</dbReference>
<dbReference type="PROSITE" id="PS50893">
    <property type="entry name" value="ABC_TRANSPORTER_2"/>
    <property type="match status" value="1"/>
</dbReference>
<dbReference type="PANTHER" id="PTHR43394">
    <property type="entry name" value="ATP-DEPENDENT PERMEASE MDL1, MITOCHONDRIAL"/>
    <property type="match status" value="1"/>
</dbReference>
<comment type="subcellular location">
    <subcellularLocation>
        <location evidence="1">Membrane</location>
        <topology evidence="1">Multi-pass membrane protein</topology>
    </subcellularLocation>
</comment>
<evidence type="ECO:0000256" key="4">
    <source>
        <dbReference type="ARBA" id="ARBA00022741"/>
    </source>
</evidence>
<dbReference type="Pfam" id="PF00664">
    <property type="entry name" value="ABC_membrane"/>
    <property type="match status" value="1"/>
</dbReference>
<organism evidence="11 12">
    <name type="scientific">Pinibacter aurantiacus</name>
    <dbReference type="NCBI Taxonomy" id="2851599"/>
    <lineage>
        <taxon>Bacteria</taxon>
        <taxon>Pseudomonadati</taxon>
        <taxon>Bacteroidota</taxon>
        <taxon>Chitinophagia</taxon>
        <taxon>Chitinophagales</taxon>
        <taxon>Chitinophagaceae</taxon>
        <taxon>Pinibacter</taxon>
    </lineage>
</organism>
<dbReference type="SMART" id="SM00382">
    <property type="entry name" value="AAA"/>
    <property type="match status" value="1"/>
</dbReference>
<evidence type="ECO:0000313" key="12">
    <source>
        <dbReference type="Proteomes" id="UP000812270"/>
    </source>
</evidence>
<keyword evidence="12" id="KW-1185">Reference proteome</keyword>